<keyword evidence="5" id="KW-0804">Transcription</keyword>
<keyword evidence="3" id="KW-0805">Transcription regulation</keyword>
<gene>
    <name evidence="9" type="ORF">MIND_00300600</name>
</gene>
<dbReference type="GO" id="GO:0005634">
    <property type="term" value="C:nucleus"/>
    <property type="evidence" value="ECO:0007669"/>
    <property type="project" value="TreeGrafter"/>
</dbReference>
<dbReference type="Proteomes" id="UP000636479">
    <property type="component" value="Unassembled WGS sequence"/>
</dbReference>
<dbReference type="AlphaFoldDB" id="A0A8H6WC23"/>
<dbReference type="InterPro" id="IPR001138">
    <property type="entry name" value="Zn2Cys6_DnaBD"/>
</dbReference>
<evidence type="ECO:0000313" key="10">
    <source>
        <dbReference type="Proteomes" id="UP000636479"/>
    </source>
</evidence>
<evidence type="ECO:0000256" key="6">
    <source>
        <dbReference type="ARBA" id="ARBA00023242"/>
    </source>
</evidence>
<dbReference type="PANTHER" id="PTHR31944:SF131">
    <property type="entry name" value="HEME-RESPONSIVE ZINC FINGER TRANSCRIPTION FACTOR HAP1"/>
    <property type="match status" value="1"/>
</dbReference>
<feature type="region of interest" description="Disordered" evidence="7">
    <location>
        <begin position="157"/>
        <end position="192"/>
    </location>
</feature>
<evidence type="ECO:0000259" key="8">
    <source>
        <dbReference type="PROSITE" id="PS50048"/>
    </source>
</evidence>
<evidence type="ECO:0000256" key="2">
    <source>
        <dbReference type="ARBA" id="ARBA00022833"/>
    </source>
</evidence>
<dbReference type="GO" id="GO:0000978">
    <property type="term" value="F:RNA polymerase II cis-regulatory region sequence-specific DNA binding"/>
    <property type="evidence" value="ECO:0007669"/>
    <property type="project" value="TreeGrafter"/>
</dbReference>
<dbReference type="GO" id="GO:0008270">
    <property type="term" value="F:zinc ion binding"/>
    <property type="evidence" value="ECO:0007669"/>
    <property type="project" value="InterPro"/>
</dbReference>
<evidence type="ECO:0000256" key="4">
    <source>
        <dbReference type="ARBA" id="ARBA00023125"/>
    </source>
</evidence>
<dbReference type="SMART" id="SM00066">
    <property type="entry name" value="GAL4"/>
    <property type="match status" value="1"/>
</dbReference>
<evidence type="ECO:0000256" key="3">
    <source>
        <dbReference type="ARBA" id="ARBA00023015"/>
    </source>
</evidence>
<dbReference type="EMBL" id="JACAZF010000003">
    <property type="protein sequence ID" value="KAF7309303.1"/>
    <property type="molecule type" value="Genomic_DNA"/>
</dbReference>
<dbReference type="PROSITE" id="PS00463">
    <property type="entry name" value="ZN2_CY6_FUNGAL_1"/>
    <property type="match status" value="1"/>
</dbReference>
<keyword evidence="1" id="KW-0479">Metal-binding</keyword>
<dbReference type="GeneID" id="59342384"/>
<evidence type="ECO:0000256" key="5">
    <source>
        <dbReference type="ARBA" id="ARBA00023163"/>
    </source>
</evidence>
<evidence type="ECO:0000256" key="7">
    <source>
        <dbReference type="SAM" id="MobiDB-lite"/>
    </source>
</evidence>
<dbReference type="OrthoDB" id="2123952at2759"/>
<keyword evidence="4" id="KW-0238">DNA-binding</keyword>
<dbReference type="CDD" id="cd00067">
    <property type="entry name" value="GAL4"/>
    <property type="match status" value="1"/>
</dbReference>
<dbReference type="Pfam" id="PF00172">
    <property type="entry name" value="Zn_clus"/>
    <property type="match status" value="1"/>
</dbReference>
<sequence length="270" mass="29953">MVIASFSGMFMEQRIHPYDQSLRRRELSSRRNDFDAALGFDEPTSLGAYTRSGPLYEGDDGMLFDFTPSYQPARRHSFPPRSLERILRQGDELLRMHDSRIMRSGNPPPPSQLPLELDPHIINNTSEFALQRRVPTNEPPPQPVPMALPLVARSLSSDSSTGFSSLASADTRSSRGVYDSISPQSPPNVSPVIACQPCRRRKVRCDSVRPSCSNCVRRKTPDDCVYDAAPRRRGPDKNPGTRHRPCKKRPESSAGDAQPTSGGGSSESMQ</sequence>
<proteinExistence type="predicted"/>
<feature type="region of interest" description="Disordered" evidence="7">
    <location>
        <begin position="223"/>
        <end position="270"/>
    </location>
</feature>
<feature type="compositionally biased region" description="Gly residues" evidence="7">
    <location>
        <begin position="261"/>
        <end position="270"/>
    </location>
</feature>
<keyword evidence="2" id="KW-0862">Zinc</keyword>
<name>A0A8H6WC23_9AGAR</name>
<dbReference type="GO" id="GO:0001228">
    <property type="term" value="F:DNA-binding transcription activator activity, RNA polymerase II-specific"/>
    <property type="evidence" value="ECO:0007669"/>
    <property type="project" value="TreeGrafter"/>
</dbReference>
<keyword evidence="6" id="KW-0539">Nucleus</keyword>
<keyword evidence="10" id="KW-1185">Reference proteome</keyword>
<dbReference type="InterPro" id="IPR036864">
    <property type="entry name" value="Zn2-C6_fun-type_DNA-bd_sf"/>
</dbReference>
<protein>
    <submittedName>
        <fullName evidence="9">Zn(2)-C6 fungal-type domain-containing protein</fullName>
    </submittedName>
</protein>
<reference evidence="9" key="1">
    <citation type="submission" date="2020-05" db="EMBL/GenBank/DDBJ databases">
        <title>Mycena genomes resolve the evolution of fungal bioluminescence.</title>
        <authorList>
            <person name="Tsai I.J."/>
        </authorList>
    </citation>
    <scope>NUCLEOTIDE SEQUENCE</scope>
    <source>
        <strain evidence="9">171206Taipei</strain>
    </source>
</reference>
<organism evidence="9 10">
    <name type="scientific">Mycena indigotica</name>
    <dbReference type="NCBI Taxonomy" id="2126181"/>
    <lineage>
        <taxon>Eukaryota</taxon>
        <taxon>Fungi</taxon>
        <taxon>Dikarya</taxon>
        <taxon>Basidiomycota</taxon>
        <taxon>Agaricomycotina</taxon>
        <taxon>Agaricomycetes</taxon>
        <taxon>Agaricomycetidae</taxon>
        <taxon>Agaricales</taxon>
        <taxon>Marasmiineae</taxon>
        <taxon>Mycenaceae</taxon>
        <taxon>Mycena</taxon>
    </lineage>
</organism>
<dbReference type="SUPFAM" id="SSF57701">
    <property type="entry name" value="Zn2/Cys6 DNA-binding domain"/>
    <property type="match status" value="1"/>
</dbReference>
<feature type="compositionally biased region" description="Low complexity" evidence="7">
    <location>
        <begin position="157"/>
        <end position="170"/>
    </location>
</feature>
<dbReference type="Gene3D" id="4.10.240.10">
    <property type="entry name" value="Zn(2)-C6 fungal-type DNA-binding domain"/>
    <property type="match status" value="1"/>
</dbReference>
<dbReference type="PANTHER" id="PTHR31944">
    <property type="entry name" value="HEME-RESPONSIVE ZINC FINGER TRANSCRIPTION FACTOR HAP1"/>
    <property type="match status" value="1"/>
</dbReference>
<feature type="domain" description="Zn(2)-C6 fungal-type" evidence="8">
    <location>
        <begin position="194"/>
        <end position="226"/>
    </location>
</feature>
<evidence type="ECO:0000256" key="1">
    <source>
        <dbReference type="ARBA" id="ARBA00022723"/>
    </source>
</evidence>
<accession>A0A8H6WC23</accession>
<dbReference type="RefSeq" id="XP_037222753.1">
    <property type="nucleotide sequence ID" value="XM_037359868.1"/>
</dbReference>
<dbReference type="InterPro" id="IPR051430">
    <property type="entry name" value="Fungal_TF_Env_Response"/>
</dbReference>
<dbReference type="PROSITE" id="PS50048">
    <property type="entry name" value="ZN2_CY6_FUNGAL_2"/>
    <property type="match status" value="1"/>
</dbReference>
<comment type="caution">
    <text evidence="9">The sequence shown here is derived from an EMBL/GenBank/DDBJ whole genome shotgun (WGS) entry which is preliminary data.</text>
</comment>
<evidence type="ECO:0000313" key="9">
    <source>
        <dbReference type="EMBL" id="KAF7309303.1"/>
    </source>
</evidence>